<dbReference type="Proteomes" id="UP001240236">
    <property type="component" value="Unassembled WGS sequence"/>
</dbReference>
<dbReference type="Pfam" id="PF03453">
    <property type="entry name" value="MoeA_N"/>
    <property type="match status" value="1"/>
</dbReference>
<dbReference type="SUPFAM" id="SSF53218">
    <property type="entry name" value="Molybdenum cofactor biosynthesis proteins"/>
    <property type="match status" value="1"/>
</dbReference>
<dbReference type="EMBL" id="JAUSUZ010000001">
    <property type="protein sequence ID" value="MDQ0367715.1"/>
    <property type="molecule type" value="Genomic_DNA"/>
</dbReference>
<dbReference type="AlphaFoldDB" id="A0AAE3W1R0"/>
<evidence type="ECO:0000259" key="9">
    <source>
        <dbReference type="SMART" id="SM00852"/>
    </source>
</evidence>
<protein>
    <recommendedName>
        <fullName evidence="7">Molybdopterin molybdenumtransferase</fullName>
        <ecNumber evidence="7">2.10.1.1</ecNumber>
    </recommendedName>
</protein>
<keyword evidence="4 7" id="KW-0500">Molybdenum</keyword>
<dbReference type="InterPro" id="IPR005111">
    <property type="entry name" value="MoeA_C_domain_IV"/>
</dbReference>
<sequence length="411" mass="42297">MSSETASATPIAWADAQRVAFEAGRAARPDAERVALGEADGRTLAEPLVTLTDLPPFPTSSIDGYAVRGAPPWRVLGRVLAGSVAPPLPDEDGVAMEVATGAMVPGGTRAILRTEESATTADGRIEGTPRAEPEWRVPGDEAARGEELLPAGTAVDPGVIGLAAHCGYDSLPVLRRPRAAVLVFGDELLTGGLPGNGLVRDALGPALPSWLRRLGATVDTGAVLGPVKDTLEAHVDAIRAALDSADLICTTGGTMRGPVDHLHPALRELGGDYLINTVAVRPGFPMLVARVPGPDGRDRFLAGLPGNPQSAIVALMSLVAPLLAGLAGREAPRLPRVTLGAPVRGRGTDTHLALVHVDRENVARPMAHVGSSMLRGLAGASGFAVIPPGTSGEPGSQVDLVPLPLLNGERR</sequence>
<dbReference type="InterPro" id="IPR036135">
    <property type="entry name" value="MoeA_linker/N_sf"/>
</dbReference>
<evidence type="ECO:0000313" key="10">
    <source>
        <dbReference type="EMBL" id="MDQ0367715.1"/>
    </source>
</evidence>
<evidence type="ECO:0000256" key="7">
    <source>
        <dbReference type="RuleBase" id="RU365090"/>
    </source>
</evidence>
<comment type="catalytic activity">
    <reaction evidence="6">
        <text>adenylyl-molybdopterin + molybdate = Mo-molybdopterin + AMP + H(+)</text>
        <dbReference type="Rhea" id="RHEA:35047"/>
        <dbReference type="ChEBI" id="CHEBI:15378"/>
        <dbReference type="ChEBI" id="CHEBI:36264"/>
        <dbReference type="ChEBI" id="CHEBI:62727"/>
        <dbReference type="ChEBI" id="CHEBI:71302"/>
        <dbReference type="ChEBI" id="CHEBI:456215"/>
        <dbReference type="EC" id="2.10.1.1"/>
    </reaction>
</comment>
<dbReference type="Gene3D" id="2.170.190.11">
    <property type="entry name" value="Molybdopterin biosynthesis moea protein, domain 3"/>
    <property type="match status" value="1"/>
</dbReference>
<dbReference type="InterPro" id="IPR036425">
    <property type="entry name" value="MoaB/Mog-like_dom_sf"/>
</dbReference>
<keyword evidence="7" id="KW-0460">Magnesium</keyword>
<evidence type="ECO:0000256" key="1">
    <source>
        <dbReference type="ARBA" id="ARBA00002901"/>
    </source>
</evidence>
<evidence type="ECO:0000256" key="8">
    <source>
        <dbReference type="SAM" id="MobiDB-lite"/>
    </source>
</evidence>
<comment type="pathway">
    <text evidence="2 7">Cofactor biosynthesis; molybdopterin biosynthesis.</text>
</comment>
<evidence type="ECO:0000313" key="11">
    <source>
        <dbReference type="Proteomes" id="UP001240236"/>
    </source>
</evidence>
<dbReference type="PANTHER" id="PTHR10192:SF5">
    <property type="entry name" value="GEPHYRIN"/>
    <property type="match status" value="1"/>
</dbReference>
<dbReference type="InterPro" id="IPR001453">
    <property type="entry name" value="MoaB/Mog_dom"/>
</dbReference>
<dbReference type="SMART" id="SM00852">
    <property type="entry name" value="MoCF_biosynth"/>
    <property type="match status" value="1"/>
</dbReference>
<dbReference type="SUPFAM" id="SSF63882">
    <property type="entry name" value="MoeA N-terminal region -like"/>
    <property type="match status" value="1"/>
</dbReference>
<dbReference type="Gene3D" id="3.90.105.10">
    <property type="entry name" value="Molybdopterin biosynthesis moea protein, domain 2"/>
    <property type="match status" value="1"/>
</dbReference>
<comment type="similarity">
    <text evidence="3 7">Belongs to the MoeA family.</text>
</comment>
<dbReference type="GO" id="GO:0005829">
    <property type="term" value="C:cytosol"/>
    <property type="evidence" value="ECO:0007669"/>
    <property type="project" value="TreeGrafter"/>
</dbReference>
<keyword evidence="7 10" id="KW-0808">Transferase</keyword>
<comment type="caution">
    <text evidence="10">The sequence shown here is derived from an EMBL/GenBank/DDBJ whole genome shotgun (WGS) entry which is preliminary data.</text>
</comment>
<dbReference type="GO" id="GO:0061599">
    <property type="term" value="F:molybdopterin molybdotransferase activity"/>
    <property type="evidence" value="ECO:0007669"/>
    <property type="project" value="UniProtKB-UniRule"/>
</dbReference>
<feature type="region of interest" description="Disordered" evidence="8">
    <location>
        <begin position="388"/>
        <end position="411"/>
    </location>
</feature>
<evidence type="ECO:0000256" key="2">
    <source>
        <dbReference type="ARBA" id="ARBA00005046"/>
    </source>
</evidence>
<keyword evidence="11" id="KW-1185">Reference proteome</keyword>
<dbReference type="InterPro" id="IPR036688">
    <property type="entry name" value="MoeA_C_domain_IV_sf"/>
</dbReference>
<evidence type="ECO:0000256" key="5">
    <source>
        <dbReference type="ARBA" id="ARBA00023150"/>
    </source>
</evidence>
<dbReference type="Pfam" id="PF03454">
    <property type="entry name" value="MoeA_C"/>
    <property type="match status" value="1"/>
</dbReference>
<evidence type="ECO:0000256" key="4">
    <source>
        <dbReference type="ARBA" id="ARBA00022505"/>
    </source>
</evidence>
<dbReference type="SUPFAM" id="SSF63867">
    <property type="entry name" value="MoeA C-terminal domain-like"/>
    <property type="match status" value="1"/>
</dbReference>
<dbReference type="Gene3D" id="2.40.340.10">
    <property type="entry name" value="MoeA, C-terminal, domain IV"/>
    <property type="match status" value="1"/>
</dbReference>
<keyword evidence="5 7" id="KW-0501">Molybdenum cofactor biosynthesis</keyword>
<evidence type="ECO:0000256" key="6">
    <source>
        <dbReference type="ARBA" id="ARBA00047317"/>
    </source>
</evidence>
<comment type="cofactor">
    <cofactor evidence="7">
        <name>Mg(2+)</name>
        <dbReference type="ChEBI" id="CHEBI:18420"/>
    </cofactor>
</comment>
<accession>A0AAE3W1R0</accession>
<dbReference type="PANTHER" id="PTHR10192">
    <property type="entry name" value="MOLYBDOPTERIN BIOSYNTHESIS PROTEIN"/>
    <property type="match status" value="1"/>
</dbReference>
<organism evidence="10 11">
    <name type="scientific">Catenuloplanes indicus</name>
    <dbReference type="NCBI Taxonomy" id="137267"/>
    <lineage>
        <taxon>Bacteria</taxon>
        <taxon>Bacillati</taxon>
        <taxon>Actinomycetota</taxon>
        <taxon>Actinomycetes</taxon>
        <taxon>Micromonosporales</taxon>
        <taxon>Micromonosporaceae</taxon>
        <taxon>Catenuloplanes</taxon>
    </lineage>
</organism>
<dbReference type="CDD" id="cd00887">
    <property type="entry name" value="MoeA"/>
    <property type="match status" value="1"/>
</dbReference>
<gene>
    <name evidence="10" type="ORF">J2S42_004384</name>
</gene>
<reference evidence="10 11" key="1">
    <citation type="submission" date="2023-07" db="EMBL/GenBank/DDBJ databases">
        <title>Sequencing the genomes of 1000 actinobacteria strains.</title>
        <authorList>
            <person name="Klenk H.-P."/>
        </authorList>
    </citation>
    <scope>NUCLEOTIDE SEQUENCE [LARGE SCALE GENOMIC DNA]</scope>
    <source>
        <strain evidence="10 11">DSM 44709</strain>
    </source>
</reference>
<dbReference type="GO" id="GO:0006777">
    <property type="term" value="P:Mo-molybdopterin cofactor biosynthetic process"/>
    <property type="evidence" value="ECO:0007669"/>
    <property type="project" value="UniProtKB-UniRule"/>
</dbReference>
<evidence type="ECO:0000256" key="3">
    <source>
        <dbReference type="ARBA" id="ARBA00010763"/>
    </source>
</evidence>
<dbReference type="EC" id="2.10.1.1" evidence="7"/>
<name>A0AAE3W1R0_9ACTN</name>
<dbReference type="RefSeq" id="WP_307241938.1">
    <property type="nucleotide sequence ID" value="NZ_JAUSUZ010000001.1"/>
</dbReference>
<keyword evidence="7" id="KW-0479">Metal-binding</keyword>
<dbReference type="InterPro" id="IPR038987">
    <property type="entry name" value="MoeA-like"/>
</dbReference>
<proteinExistence type="inferred from homology"/>
<dbReference type="GO" id="GO:0046872">
    <property type="term" value="F:metal ion binding"/>
    <property type="evidence" value="ECO:0007669"/>
    <property type="project" value="UniProtKB-UniRule"/>
</dbReference>
<feature type="domain" description="MoaB/Mog" evidence="9">
    <location>
        <begin position="180"/>
        <end position="325"/>
    </location>
</feature>
<dbReference type="Pfam" id="PF00994">
    <property type="entry name" value="MoCF_biosynth"/>
    <property type="match status" value="1"/>
</dbReference>
<comment type="function">
    <text evidence="1 7">Catalyzes the insertion of molybdate into adenylated molybdopterin with the concomitant release of AMP.</text>
</comment>
<dbReference type="Gene3D" id="3.40.980.10">
    <property type="entry name" value="MoaB/Mog-like domain"/>
    <property type="match status" value="1"/>
</dbReference>
<dbReference type="InterPro" id="IPR005110">
    <property type="entry name" value="MoeA_linker/N"/>
</dbReference>